<evidence type="ECO:0000256" key="7">
    <source>
        <dbReference type="PROSITE-ProRule" id="PRU01091"/>
    </source>
</evidence>
<evidence type="ECO:0000256" key="5">
    <source>
        <dbReference type="ARBA" id="ARBA00023163"/>
    </source>
</evidence>
<dbReference type="EMBL" id="CP003752">
    <property type="protein sequence ID" value="AFQ15650.1"/>
    <property type="molecule type" value="Genomic_DNA"/>
</dbReference>
<dbReference type="PROSITE" id="PS51755">
    <property type="entry name" value="OMPR_PHOB"/>
    <property type="match status" value="1"/>
</dbReference>
<dbReference type="AlphaFoldDB" id="A0A9W3NX64"/>
<keyword evidence="2" id="KW-0902">Two-component regulatory system</keyword>
<keyword evidence="1 6" id="KW-0597">Phosphoprotein</keyword>
<evidence type="ECO:0000313" key="11">
    <source>
        <dbReference type="Proteomes" id="UP000005259"/>
    </source>
</evidence>
<evidence type="ECO:0000313" key="10">
    <source>
        <dbReference type="EMBL" id="AFQ15650.1"/>
    </source>
</evidence>
<proteinExistence type="predicted"/>
<feature type="domain" description="Response regulatory" evidence="8">
    <location>
        <begin position="5"/>
        <end position="118"/>
    </location>
</feature>
<dbReference type="FunFam" id="3.40.50.2300:FF:000001">
    <property type="entry name" value="DNA-binding response regulator PhoB"/>
    <property type="match status" value="1"/>
</dbReference>
<dbReference type="Gene3D" id="3.40.50.2300">
    <property type="match status" value="1"/>
</dbReference>
<dbReference type="GO" id="GO:0005829">
    <property type="term" value="C:cytosol"/>
    <property type="evidence" value="ECO:0007669"/>
    <property type="project" value="TreeGrafter"/>
</dbReference>
<dbReference type="Gene3D" id="6.10.250.690">
    <property type="match status" value="1"/>
</dbReference>
<gene>
    <name evidence="10" type="ORF">BTG_10940</name>
</gene>
<dbReference type="InterPro" id="IPR011006">
    <property type="entry name" value="CheY-like_superfamily"/>
</dbReference>
<dbReference type="Pfam" id="PF00486">
    <property type="entry name" value="Trans_reg_C"/>
    <property type="match status" value="1"/>
</dbReference>
<dbReference type="GO" id="GO:0000156">
    <property type="term" value="F:phosphorelay response regulator activity"/>
    <property type="evidence" value="ECO:0007669"/>
    <property type="project" value="TreeGrafter"/>
</dbReference>
<evidence type="ECO:0000256" key="3">
    <source>
        <dbReference type="ARBA" id="ARBA00023015"/>
    </source>
</evidence>
<reference evidence="10 11" key="1">
    <citation type="submission" date="2012-08" db="EMBL/GenBank/DDBJ databases">
        <authorList>
            <person name="Doggett N."/>
            <person name="Teshima H."/>
            <person name="Bruce D."/>
            <person name="Detter J.C."/>
            <person name="Johnson S.L."/>
            <person name="Han C."/>
        </authorList>
    </citation>
    <scope>NUCLEOTIDE SEQUENCE [LARGE SCALE GENOMIC DNA]</scope>
    <source>
        <strain evidence="10 11">HD-771</strain>
    </source>
</reference>
<dbReference type="PROSITE" id="PS50110">
    <property type="entry name" value="RESPONSE_REGULATORY"/>
    <property type="match status" value="1"/>
</dbReference>
<dbReference type="KEGG" id="bti:BTG_10940"/>
<dbReference type="RefSeq" id="WP_001246927.1">
    <property type="nucleotide sequence ID" value="NC_018500.1"/>
</dbReference>
<evidence type="ECO:0000256" key="2">
    <source>
        <dbReference type="ARBA" id="ARBA00023012"/>
    </source>
</evidence>
<dbReference type="SMART" id="SM00862">
    <property type="entry name" value="Trans_reg_C"/>
    <property type="match status" value="1"/>
</dbReference>
<dbReference type="GO" id="GO:0000976">
    <property type="term" value="F:transcription cis-regulatory region binding"/>
    <property type="evidence" value="ECO:0007669"/>
    <property type="project" value="TreeGrafter"/>
</dbReference>
<keyword evidence="5" id="KW-0804">Transcription</keyword>
<organism evidence="10 11">
    <name type="scientific">Bacillus thuringiensis HD-771</name>
    <dbReference type="NCBI Taxonomy" id="1218175"/>
    <lineage>
        <taxon>Bacteria</taxon>
        <taxon>Bacillati</taxon>
        <taxon>Bacillota</taxon>
        <taxon>Bacilli</taxon>
        <taxon>Bacillales</taxon>
        <taxon>Bacillaceae</taxon>
        <taxon>Bacillus</taxon>
        <taxon>Bacillus cereus group</taxon>
    </lineage>
</organism>
<feature type="modified residue" description="4-aspartylphosphate" evidence="6">
    <location>
        <position position="54"/>
    </location>
</feature>
<dbReference type="PANTHER" id="PTHR48111">
    <property type="entry name" value="REGULATOR OF RPOS"/>
    <property type="match status" value="1"/>
</dbReference>
<evidence type="ECO:0000259" key="9">
    <source>
        <dbReference type="PROSITE" id="PS51755"/>
    </source>
</evidence>
<dbReference type="GO" id="GO:0006355">
    <property type="term" value="P:regulation of DNA-templated transcription"/>
    <property type="evidence" value="ECO:0007669"/>
    <property type="project" value="InterPro"/>
</dbReference>
<protein>
    <submittedName>
        <fullName evidence="10">Two-component response regulator VanRB</fullName>
    </submittedName>
</protein>
<evidence type="ECO:0000256" key="1">
    <source>
        <dbReference type="ARBA" id="ARBA00022553"/>
    </source>
</evidence>
<dbReference type="PANTHER" id="PTHR48111:SF32">
    <property type="entry name" value="STAGE 0 SPORULATION PROTEIN A HOMOLOG"/>
    <property type="match status" value="1"/>
</dbReference>
<evidence type="ECO:0000256" key="6">
    <source>
        <dbReference type="PROSITE-ProRule" id="PRU00169"/>
    </source>
</evidence>
<keyword evidence="3" id="KW-0805">Transcription regulation</keyword>
<name>A0A9W3NX64_BACTU</name>
<dbReference type="InterPro" id="IPR039420">
    <property type="entry name" value="WalR-like"/>
</dbReference>
<dbReference type="Pfam" id="PF00072">
    <property type="entry name" value="Response_reg"/>
    <property type="match status" value="1"/>
</dbReference>
<dbReference type="InterPro" id="IPR036388">
    <property type="entry name" value="WH-like_DNA-bd_sf"/>
</dbReference>
<dbReference type="CDD" id="cd00383">
    <property type="entry name" value="trans_reg_C"/>
    <property type="match status" value="1"/>
</dbReference>
<dbReference type="InterPro" id="IPR001789">
    <property type="entry name" value="Sig_transdc_resp-reg_receiver"/>
</dbReference>
<sequence>MRNYHILVVENNPKAQKSIKLSLLKQHYTVETAENGIEGLKLFSEKTFDLVLLDVLMPYLNGFEVAKIIRKQSPVPIIMLTALIDEQNQIRGFNLGIDDYITKPFSYRILISRIQAVLKRSNTRIMENHLIFKEIHLICDIYKVLVDKNEVMLTKTEFEILQILIRNERKVLTRGQILQEIWGYNYYGDTKLVDTHIKNIRRKLKVPYIKTINGIGYKMDN</sequence>
<feature type="DNA-binding region" description="OmpR/PhoB-type" evidence="7">
    <location>
        <begin position="127"/>
        <end position="221"/>
    </location>
</feature>
<dbReference type="InterPro" id="IPR001867">
    <property type="entry name" value="OmpR/PhoB-type_DNA-bd"/>
</dbReference>
<evidence type="ECO:0000259" key="8">
    <source>
        <dbReference type="PROSITE" id="PS50110"/>
    </source>
</evidence>
<feature type="domain" description="OmpR/PhoB-type" evidence="9">
    <location>
        <begin position="127"/>
        <end position="221"/>
    </location>
</feature>
<accession>A0A9W3NX64</accession>
<dbReference type="SMART" id="SM00448">
    <property type="entry name" value="REC"/>
    <property type="match status" value="1"/>
</dbReference>
<dbReference type="SUPFAM" id="SSF52172">
    <property type="entry name" value="CheY-like"/>
    <property type="match status" value="1"/>
</dbReference>
<dbReference type="Gene3D" id="1.10.10.10">
    <property type="entry name" value="Winged helix-like DNA-binding domain superfamily/Winged helix DNA-binding domain"/>
    <property type="match status" value="1"/>
</dbReference>
<dbReference type="GO" id="GO:0032993">
    <property type="term" value="C:protein-DNA complex"/>
    <property type="evidence" value="ECO:0007669"/>
    <property type="project" value="TreeGrafter"/>
</dbReference>
<dbReference type="Proteomes" id="UP000005259">
    <property type="component" value="Chromosome"/>
</dbReference>
<dbReference type="CDD" id="cd17574">
    <property type="entry name" value="REC_OmpR"/>
    <property type="match status" value="1"/>
</dbReference>
<keyword evidence="4 7" id="KW-0238">DNA-binding</keyword>
<evidence type="ECO:0000256" key="4">
    <source>
        <dbReference type="ARBA" id="ARBA00023125"/>
    </source>
</evidence>